<reference evidence="2" key="1">
    <citation type="submission" date="2018-06" db="EMBL/GenBank/DDBJ databases">
        <title>Genome assembly of Danube salmon.</title>
        <authorList>
            <person name="Macqueen D.J."/>
            <person name="Gundappa M.K."/>
        </authorList>
    </citation>
    <scope>NUCLEOTIDE SEQUENCE [LARGE SCALE GENOMIC DNA]</scope>
</reference>
<dbReference type="Proteomes" id="UP000314982">
    <property type="component" value="Unassembled WGS sequence"/>
</dbReference>
<dbReference type="STRING" id="62062.ENSHHUP00000065073"/>
<evidence type="ECO:0000313" key="2">
    <source>
        <dbReference type="Proteomes" id="UP000314982"/>
    </source>
</evidence>
<evidence type="ECO:0008006" key="3">
    <source>
        <dbReference type="Google" id="ProtNLM"/>
    </source>
</evidence>
<organism evidence="1 2">
    <name type="scientific">Hucho hucho</name>
    <name type="common">huchen</name>
    <dbReference type="NCBI Taxonomy" id="62062"/>
    <lineage>
        <taxon>Eukaryota</taxon>
        <taxon>Metazoa</taxon>
        <taxon>Chordata</taxon>
        <taxon>Craniata</taxon>
        <taxon>Vertebrata</taxon>
        <taxon>Euteleostomi</taxon>
        <taxon>Actinopterygii</taxon>
        <taxon>Neopterygii</taxon>
        <taxon>Teleostei</taxon>
        <taxon>Protacanthopterygii</taxon>
        <taxon>Salmoniformes</taxon>
        <taxon>Salmonidae</taxon>
        <taxon>Salmoninae</taxon>
        <taxon>Hucho</taxon>
    </lineage>
</organism>
<accession>A0A4W5PS90</accession>
<reference evidence="1" key="3">
    <citation type="submission" date="2025-09" db="UniProtKB">
        <authorList>
            <consortium name="Ensembl"/>
        </authorList>
    </citation>
    <scope>IDENTIFICATION</scope>
</reference>
<proteinExistence type="predicted"/>
<protein>
    <recommendedName>
        <fullName evidence="3">IPT/TIG domain-containing protein</fullName>
    </recommendedName>
</protein>
<dbReference type="InterPro" id="IPR013783">
    <property type="entry name" value="Ig-like_fold"/>
</dbReference>
<evidence type="ECO:0000313" key="1">
    <source>
        <dbReference type="Ensembl" id="ENSHHUP00000065073.1"/>
    </source>
</evidence>
<dbReference type="Ensembl" id="ENSHHUT00000067281.1">
    <property type="protein sequence ID" value="ENSHHUP00000065073.1"/>
    <property type="gene ID" value="ENSHHUG00000038421.1"/>
</dbReference>
<sequence>RKVTVAGVDCVHQGDRYSVSTSVVCEIGPVRSPASQDLPGPINQGVVEVEMEGGRRGRSEVLFTYRVRFIQF</sequence>
<reference evidence="1" key="2">
    <citation type="submission" date="2025-08" db="UniProtKB">
        <authorList>
            <consortium name="Ensembl"/>
        </authorList>
    </citation>
    <scope>IDENTIFICATION</scope>
</reference>
<dbReference type="AlphaFoldDB" id="A0A4W5PS90"/>
<name>A0A4W5PS90_9TELE</name>
<keyword evidence="2" id="KW-1185">Reference proteome</keyword>
<dbReference type="Gene3D" id="2.60.40.10">
    <property type="entry name" value="Immunoglobulins"/>
    <property type="match status" value="1"/>
</dbReference>